<reference evidence="1" key="1">
    <citation type="submission" date="2020-07" db="EMBL/GenBank/DDBJ databases">
        <title>Huge and variable diversity of episymbiotic CPR bacteria and DPANN archaea in groundwater ecosystems.</title>
        <authorList>
            <person name="He C.Y."/>
            <person name="Keren R."/>
            <person name="Whittaker M."/>
            <person name="Farag I.F."/>
            <person name="Doudna J."/>
            <person name="Cate J.H.D."/>
            <person name="Banfield J.F."/>
        </authorList>
    </citation>
    <scope>NUCLEOTIDE SEQUENCE</scope>
    <source>
        <strain evidence="1">NC_groundwater_1296_Ag_S-0.2um_52_80</strain>
    </source>
</reference>
<dbReference type="InterPro" id="IPR035940">
    <property type="entry name" value="CAP_sf"/>
</dbReference>
<proteinExistence type="predicted"/>
<accession>A0A8T3YKV7</accession>
<organism evidence="1 2">
    <name type="scientific">Candidatus Iainarchaeum sp</name>
    <dbReference type="NCBI Taxonomy" id="3101447"/>
    <lineage>
        <taxon>Archaea</taxon>
        <taxon>Candidatus Iainarchaeota</taxon>
        <taxon>Candidatus Iainarchaeia</taxon>
        <taxon>Candidatus Iainarchaeales</taxon>
        <taxon>Candidatus Iainarchaeaceae</taxon>
        <taxon>Candidatus Iainarchaeum</taxon>
    </lineage>
</organism>
<name>A0A8T3YKV7_9ARCH</name>
<evidence type="ECO:0000313" key="1">
    <source>
        <dbReference type="EMBL" id="MBI4209946.1"/>
    </source>
</evidence>
<sequence length="349" mass="39443">MRQILLVMLLALYGCSSMSAVHKNWTFECCTLETTQPLEPLEQANVANESLSNNRLANDTPANDTLANETDFSKLVPEAGQESPDLQTLRQQALELINAERGSRNLSILSLANNSAAQMHAEEMLRERYLSHWDRNGLKPYMRYTLAGGRGISEENVGFVTSARMEPAEGVGRLHDWLLLYSDVHKWEQKNRMLNPLNTNVSIGLAYDNRSMAYVELYEADQVKWDRRIAYTDYKVSLSGSTELGMLNHIEVRHDEWERRLSPAQLRMHNESYGYGRLAAIITRPDNKVDGARNIEALYWRPEYPGQFNVGANINSAVYGQPGVYTFILVFNTGNGLVQLASQSMYIAG</sequence>
<dbReference type="Gene3D" id="3.40.33.10">
    <property type="entry name" value="CAP"/>
    <property type="match status" value="1"/>
</dbReference>
<protein>
    <submittedName>
        <fullName evidence="1">CAP domain-containing protein</fullName>
    </submittedName>
</protein>
<evidence type="ECO:0000313" key="2">
    <source>
        <dbReference type="Proteomes" id="UP000732298"/>
    </source>
</evidence>
<comment type="caution">
    <text evidence="1">The sequence shown here is derived from an EMBL/GenBank/DDBJ whole genome shotgun (WGS) entry which is preliminary data.</text>
</comment>
<dbReference type="Proteomes" id="UP000732298">
    <property type="component" value="Unassembled WGS sequence"/>
</dbReference>
<dbReference type="EMBL" id="JACQPB010000003">
    <property type="protein sequence ID" value="MBI4209946.1"/>
    <property type="molecule type" value="Genomic_DNA"/>
</dbReference>
<dbReference type="CDD" id="cd05379">
    <property type="entry name" value="CAP_bacterial"/>
    <property type="match status" value="1"/>
</dbReference>
<dbReference type="AlphaFoldDB" id="A0A8T3YKV7"/>
<gene>
    <name evidence="1" type="ORF">HY544_00370</name>
</gene>
<dbReference type="PROSITE" id="PS51257">
    <property type="entry name" value="PROKAR_LIPOPROTEIN"/>
    <property type="match status" value="1"/>
</dbReference>